<proteinExistence type="predicted"/>
<feature type="compositionally biased region" description="Basic residues" evidence="1">
    <location>
        <begin position="526"/>
        <end position="536"/>
    </location>
</feature>
<evidence type="ECO:0000313" key="2">
    <source>
        <dbReference type="Proteomes" id="UP000504635"/>
    </source>
</evidence>
<feature type="compositionally biased region" description="Low complexity" evidence="1">
    <location>
        <begin position="572"/>
        <end position="603"/>
    </location>
</feature>
<dbReference type="OrthoDB" id="2017365at2759"/>
<feature type="region of interest" description="Disordered" evidence="1">
    <location>
        <begin position="500"/>
        <end position="685"/>
    </location>
</feature>
<feature type="compositionally biased region" description="Polar residues" evidence="1">
    <location>
        <begin position="150"/>
        <end position="160"/>
    </location>
</feature>
<feature type="compositionally biased region" description="Low complexity" evidence="1">
    <location>
        <begin position="197"/>
        <end position="237"/>
    </location>
</feature>
<protein>
    <submittedName>
        <fullName evidence="3">Nucleolar and coiled-body phosphoprotein 1-like isoform X2</fullName>
    </submittedName>
</protein>
<feature type="compositionally biased region" description="Basic and acidic residues" evidence="1">
    <location>
        <begin position="338"/>
        <end position="351"/>
    </location>
</feature>
<sequence>MSSLAKPLAATSQSPPAGNQVNKTMHPQGTTASYNQPSHVPQSLGNIHANPTAAHNHQNQPHHYSLNVPNTYSQSMGQIPASNHPIANPSATAAGQGYSLQKTVSSFTANYQTNISHQQQNMFASINQSVTTTQQHVSVPPQNALPGAEKSQSNGTSEAKSPTKTETQDNFPTKEKVVQPPVLSQNTQSSPEKASLPKPAEVPAEAKPAAVAPSSPKPSPVSQTSQSSVTVNVTPTPDADKEKAQELEQATKISDNGTDESDDKEAIESEPEDSKKSEESVKEPSEESKSVERSPSESKTKSEQSPQKESIQTKQSTPASSSSTTTALKAVRNAKAQAKQEDAAKAAKEPKTPVQKSPGISKAKRQRIRTQHYQSPLPEVELVSKISASTPKSNDERLIVFYRNEFLAVRNSEGSFYLCQAIQNIYKSSTKIKIRWLNLEKTEKGGEIYTPDFYDLTDFDCILTNLSLSKVDKGRFKLPTSEKERTQSILNRSLAVEKGEVTSPSLTEEHPDGLDLSLYRDEDQLKKRKARKRKASQKPAKSPGRKPIPTKKSPENAKAKKVVEKTEKPPKKAAVVKKAVSAPAKKAAAQPEPKKPVPSSRSTTRSKPKSNAKTTSVVDQKKAKVLAKIGKKAAVAKPAQSDNKNAKSGAAKASGTAPRKTSSVKAAAPQKAAQPLRTPKRSSRK</sequence>
<dbReference type="Proteomes" id="UP000504635">
    <property type="component" value="Unplaced"/>
</dbReference>
<feature type="compositionally biased region" description="Low complexity" evidence="1">
    <location>
        <begin position="665"/>
        <end position="675"/>
    </location>
</feature>
<keyword evidence="2" id="KW-1185">Reference proteome</keyword>
<feature type="compositionally biased region" description="Low complexity" evidence="1">
    <location>
        <begin position="646"/>
        <end position="655"/>
    </location>
</feature>
<dbReference type="RefSeq" id="XP_030762301.1">
    <property type="nucleotide sequence ID" value="XM_030906441.1"/>
</dbReference>
<feature type="compositionally biased region" description="Basic and acidic residues" evidence="1">
    <location>
        <begin position="552"/>
        <end position="570"/>
    </location>
</feature>
<feature type="region of interest" description="Disordered" evidence="1">
    <location>
        <begin position="133"/>
        <end position="372"/>
    </location>
</feature>
<dbReference type="AlphaFoldDB" id="A0A6J2YG80"/>
<dbReference type="GeneID" id="115887100"/>
<feature type="compositionally biased region" description="Basic and acidic residues" evidence="1">
    <location>
        <begin position="264"/>
        <end position="302"/>
    </location>
</feature>
<feature type="region of interest" description="Disordered" evidence="1">
    <location>
        <begin position="1"/>
        <end position="68"/>
    </location>
</feature>
<feature type="compositionally biased region" description="Polar residues" evidence="1">
    <location>
        <begin position="10"/>
        <end position="45"/>
    </location>
</feature>
<feature type="compositionally biased region" description="Polar residues" evidence="1">
    <location>
        <begin position="53"/>
        <end position="68"/>
    </location>
</feature>
<feature type="compositionally biased region" description="Basic and acidic residues" evidence="1">
    <location>
        <begin position="161"/>
        <end position="177"/>
    </location>
</feature>
<reference evidence="3" key="1">
    <citation type="submission" date="2025-08" db="UniProtKB">
        <authorList>
            <consortium name="RefSeq"/>
        </authorList>
    </citation>
    <scope>IDENTIFICATION</scope>
    <source>
        <tissue evidence="3">Gonads</tissue>
    </source>
</reference>
<evidence type="ECO:0000256" key="1">
    <source>
        <dbReference type="SAM" id="MobiDB-lite"/>
    </source>
</evidence>
<name>A0A6J2YG80_SITOR</name>
<feature type="compositionally biased region" description="Polar residues" evidence="1">
    <location>
        <begin position="182"/>
        <end position="192"/>
    </location>
</feature>
<accession>A0A6J2YG80</accession>
<feature type="compositionally biased region" description="Basic and acidic residues" evidence="1">
    <location>
        <begin position="507"/>
        <end position="525"/>
    </location>
</feature>
<evidence type="ECO:0000313" key="3">
    <source>
        <dbReference type="RefSeq" id="XP_030762301.1"/>
    </source>
</evidence>
<organism evidence="2 3">
    <name type="scientific">Sitophilus oryzae</name>
    <name type="common">Rice weevil</name>
    <name type="synonym">Curculio oryzae</name>
    <dbReference type="NCBI Taxonomy" id="7048"/>
    <lineage>
        <taxon>Eukaryota</taxon>
        <taxon>Metazoa</taxon>
        <taxon>Ecdysozoa</taxon>
        <taxon>Arthropoda</taxon>
        <taxon>Hexapoda</taxon>
        <taxon>Insecta</taxon>
        <taxon>Pterygota</taxon>
        <taxon>Neoptera</taxon>
        <taxon>Endopterygota</taxon>
        <taxon>Coleoptera</taxon>
        <taxon>Polyphaga</taxon>
        <taxon>Cucujiformia</taxon>
        <taxon>Curculionidae</taxon>
        <taxon>Dryophthorinae</taxon>
        <taxon>Sitophilus</taxon>
    </lineage>
</organism>
<gene>
    <name evidence="3" type="primary">LOC115887100</name>
</gene>
<feature type="compositionally biased region" description="Low complexity" evidence="1">
    <location>
        <begin position="312"/>
        <end position="327"/>
    </location>
</feature>